<evidence type="ECO:0000256" key="2">
    <source>
        <dbReference type="ARBA" id="ARBA00007072"/>
    </source>
</evidence>
<dbReference type="GO" id="GO:0030245">
    <property type="term" value="P:cellulose catabolic process"/>
    <property type="evidence" value="ECO:0007669"/>
    <property type="project" value="UniProtKB-KW"/>
</dbReference>
<feature type="region of interest" description="Disordered" evidence="11">
    <location>
        <begin position="1115"/>
        <end position="1137"/>
    </location>
</feature>
<accession>A0A6F9DI08</accession>
<evidence type="ECO:0000313" key="13">
    <source>
        <dbReference type="EMBL" id="CAB3262581.1"/>
    </source>
</evidence>
<feature type="domain" description="Glycoside hydrolase family 9" evidence="12">
    <location>
        <begin position="675"/>
        <end position="1100"/>
    </location>
</feature>
<dbReference type="InterPro" id="IPR018221">
    <property type="entry name" value="Glyco_hydro_9_His_AS"/>
</dbReference>
<dbReference type="Pfam" id="PF00759">
    <property type="entry name" value="Glyco_hydro_9"/>
    <property type="match status" value="2"/>
</dbReference>
<gene>
    <name evidence="13" type="primary">LOC100180615</name>
</gene>
<reference evidence="13" key="1">
    <citation type="submission" date="2020-04" db="EMBL/GenBank/DDBJ databases">
        <authorList>
            <person name="Neveu A P."/>
        </authorList>
    </citation>
    <scope>NUCLEOTIDE SEQUENCE</scope>
    <source>
        <tissue evidence="13">Whole embryo</tissue>
    </source>
</reference>
<dbReference type="SUPFAM" id="SSF48208">
    <property type="entry name" value="Six-hairpin glycosidases"/>
    <property type="match status" value="2"/>
</dbReference>
<feature type="compositionally biased region" description="Low complexity" evidence="11">
    <location>
        <begin position="1115"/>
        <end position="1135"/>
    </location>
</feature>
<evidence type="ECO:0000256" key="11">
    <source>
        <dbReference type="SAM" id="MobiDB-lite"/>
    </source>
</evidence>
<evidence type="ECO:0000256" key="5">
    <source>
        <dbReference type="ARBA" id="ARBA00023277"/>
    </source>
</evidence>
<dbReference type="PROSITE" id="PS00592">
    <property type="entry name" value="GH9_2"/>
    <property type="match status" value="1"/>
</dbReference>
<evidence type="ECO:0000256" key="6">
    <source>
        <dbReference type="ARBA" id="ARBA00023295"/>
    </source>
</evidence>
<keyword evidence="5 8" id="KW-0119">Carbohydrate metabolism</keyword>
<dbReference type="PANTHER" id="PTHR22298">
    <property type="entry name" value="ENDO-1,4-BETA-GLUCANASE"/>
    <property type="match status" value="1"/>
</dbReference>
<feature type="chain" id="PRO_5026373337" description="Endoglucanase" evidence="10">
    <location>
        <begin position="24"/>
        <end position="1461"/>
    </location>
</feature>
<dbReference type="InterPro" id="IPR008928">
    <property type="entry name" value="6-hairpin_glycosidase_sf"/>
</dbReference>
<evidence type="ECO:0000256" key="1">
    <source>
        <dbReference type="ARBA" id="ARBA00000966"/>
    </source>
</evidence>
<dbReference type="EMBL" id="LR786731">
    <property type="protein sequence ID" value="CAB3262581.1"/>
    <property type="molecule type" value="mRNA"/>
</dbReference>
<evidence type="ECO:0000256" key="9">
    <source>
        <dbReference type="PROSITE-ProRule" id="PRU10060"/>
    </source>
</evidence>
<keyword evidence="3 8" id="KW-0378">Hydrolase</keyword>
<feature type="domain" description="Glycoside hydrolase family 9" evidence="12">
    <location>
        <begin position="219"/>
        <end position="639"/>
    </location>
</feature>
<sequence length="1461" mass="164580">MMHSPNFAVACVLILCSFKLSSGQTVPATFEIKNEWPGEFRAEITFPLTQKYSYGWMLYVTFDIPVDKYVIDETRKIGVYPDKTKYVFLYHTYNKLLDPPASRKRSFQSRGRTPKLPKAEVLMIPLAYEGENVRVALNRAINGVTEPPRPSSTTTVATTEATPLVTTTTARRGPWWDLLTTTSAPITVARTTRKASTTQSTTVEPPNLEEMNLRYNLRDVITKSLLFFESQRSGFLPPNNRIPWRSHSALRDGFDVGQDLSGGYYIDGGYVKYGFPMAFSTTMMAWGLLEFRNAYLASYQIPHAMNALKWATDYFIKCHVSKFEFYGQISTPKIDGEYWGRAEDIKKARPSFKITRFHPGSDLAAETAAALAATAMVFKSSNITYHRLLIKHAKELFQFADKYRGSYHESITEATQSFKSWSGFWDELGWGALWLYKATGEDVYLNIAKNRLDKNPNKDAITTFNWDDKRIGALVLLAELTDENKYKYQVSDFCDAKLPAAGGEYTPNGLLYISEWGPNRHAANIGVICLMVAKLGLRSAPFRRLAHSQLSYILGDGGRSFVVGFGENSPQHPHHRGSSCPDQPAPCTFADKEVDRVNPQPLVGAMVGGPDKFDNYVDSRDDYQQNGVAIDYNAGLQTLAAGILELQVTGQTFSEPNPEELQSQILQNFAVKHDYNEVLHKSLLFYEAQRAGELPPDNRIPWRKSAFVNDKGIDGEDLSGGYFDAGDYMKFNFPMAYTTTILAWGILQYGKAYEDAGEMENARKAVKWATDYFIKCHVAPYEFYGQVGNGELDHNKWTTPDKMESVKRPAYKLTSRSPGSDLVGEAAAAMAAASLVFRSVDSNYSSTLLTHARQLHDFAVKYIERYHRSIRDAAQYYQSRSGFEDELAWASTWLYLATNERSYLSTAQTQYRQIPTPHSIAEGFNWDQKTPGVQLLLAQITKSPMYIKALRRFCNGLQPDQNIVRYTPRGLIFINKWGPLRHAAGVSYICMGAANLGIEPETYRDFAKRQIHYMLGDSGLGSYVVGYGPNPPTRPHHRASSCPDDVVCGYEHFSSELRNPHVLYGALVGGPDINDQYTDDRKSFEHNEVALDYNACFQSAIAGLKYLELYPPLTTTPEPNTATTTTTVQTTTPVPGEAPINPEDLEEFFENNNNIDWGNYGPGGEVVANTTVMAVSNGTAFINQTLPNNGETNMTAFATTTVGVTTSSAAFQTTTQPLDTTYITSATTDLTTLNPTSVSPSTSQPVKTSSIITRTTTSVTPVIVVLQKTTTEAPKDLVFKGGICDPMQVFDFCAIERRKFLTHPARQKYECRYTAFEECADKQGATCDNLWSFWNFWNNDASYDRYFTELELKCKKKEELYKQKCFVRGIQNTFNECNDKVQFIPIHPKESNVMCRWHAFQNCTNEQVGHCLVTWNTWKYWNFNKGKPHFTPEDRTCSSAVIRPTLWLINIIFVFYFTQLV</sequence>
<keyword evidence="4 10" id="KW-0136">Cellulose degradation</keyword>
<evidence type="ECO:0000256" key="10">
    <source>
        <dbReference type="RuleBase" id="RU361166"/>
    </source>
</evidence>
<keyword evidence="7 8" id="KW-0624">Polysaccharide degradation</keyword>
<evidence type="ECO:0000256" key="8">
    <source>
        <dbReference type="PROSITE-ProRule" id="PRU10059"/>
    </source>
</evidence>
<protein>
    <recommendedName>
        <fullName evidence="10">Endoglucanase</fullName>
        <ecNumber evidence="10">3.2.1.4</ecNumber>
    </recommendedName>
</protein>
<feature type="active site" evidence="9">
    <location>
        <position position="1088"/>
    </location>
</feature>
<comment type="similarity">
    <text evidence="2 8 10">Belongs to the glycosyl hydrolase 9 (cellulase E) family.</text>
</comment>
<dbReference type="InterPro" id="IPR033126">
    <property type="entry name" value="Glyco_hydro_9_Asp/Glu_AS"/>
</dbReference>
<evidence type="ECO:0000259" key="12">
    <source>
        <dbReference type="Pfam" id="PF00759"/>
    </source>
</evidence>
<dbReference type="GO" id="GO:0008810">
    <property type="term" value="F:cellulase activity"/>
    <property type="evidence" value="ECO:0007669"/>
    <property type="project" value="UniProtKB-EC"/>
</dbReference>
<feature type="signal peptide" evidence="10">
    <location>
        <begin position="1"/>
        <end position="23"/>
    </location>
</feature>
<dbReference type="InterPro" id="IPR012341">
    <property type="entry name" value="6hp_glycosidase-like_sf"/>
</dbReference>
<dbReference type="Gene3D" id="1.50.10.10">
    <property type="match status" value="2"/>
</dbReference>
<keyword evidence="10" id="KW-0732">Signal</keyword>
<evidence type="ECO:0000256" key="3">
    <source>
        <dbReference type="ARBA" id="ARBA00022801"/>
    </source>
</evidence>
<dbReference type="InterPro" id="IPR001701">
    <property type="entry name" value="Glyco_hydro_9"/>
</dbReference>
<proteinExistence type="evidence at transcript level"/>
<name>A0A6F9DI08_9ASCI</name>
<dbReference type="EC" id="3.2.1.4" evidence="10"/>
<dbReference type="PROSITE" id="PS00698">
    <property type="entry name" value="GH9_3"/>
    <property type="match status" value="1"/>
</dbReference>
<evidence type="ECO:0000256" key="4">
    <source>
        <dbReference type="ARBA" id="ARBA00023001"/>
    </source>
</evidence>
<organism evidence="13">
    <name type="scientific">Phallusia mammillata</name>
    <dbReference type="NCBI Taxonomy" id="59560"/>
    <lineage>
        <taxon>Eukaryota</taxon>
        <taxon>Metazoa</taxon>
        <taxon>Chordata</taxon>
        <taxon>Tunicata</taxon>
        <taxon>Ascidiacea</taxon>
        <taxon>Phlebobranchia</taxon>
        <taxon>Ascidiidae</taxon>
        <taxon>Phallusia</taxon>
    </lineage>
</organism>
<evidence type="ECO:0000256" key="7">
    <source>
        <dbReference type="ARBA" id="ARBA00023326"/>
    </source>
</evidence>
<keyword evidence="6 8" id="KW-0326">Glycosidase</keyword>
<comment type="catalytic activity">
    <reaction evidence="1 10">
        <text>Endohydrolysis of (1-&gt;4)-beta-D-glucosidic linkages in cellulose, lichenin and cereal beta-D-glucans.</text>
        <dbReference type="EC" id="3.2.1.4"/>
    </reaction>
</comment>
<feature type="active site" evidence="9">
    <location>
        <position position="1079"/>
    </location>
</feature>
<feature type="active site" evidence="8">
    <location>
        <position position="1036"/>
    </location>
</feature>